<keyword evidence="3" id="KW-1185">Reference proteome</keyword>
<protein>
    <submittedName>
        <fullName evidence="2">Uncharacterized protein</fullName>
    </submittedName>
</protein>
<evidence type="ECO:0000256" key="1">
    <source>
        <dbReference type="SAM" id="MobiDB-lite"/>
    </source>
</evidence>
<dbReference type="AlphaFoldDB" id="A0A6A4GX24"/>
<evidence type="ECO:0000313" key="3">
    <source>
        <dbReference type="Proteomes" id="UP000799118"/>
    </source>
</evidence>
<organism evidence="2 3">
    <name type="scientific">Gymnopus androsaceus JB14</name>
    <dbReference type="NCBI Taxonomy" id="1447944"/>
    <lineage>
        <taxon>Eukaryota</taxon>
        <taxon>Fungi</taxon>
        <taxon>Dikarya</taxon>
        <taxon>Basidiomycota</taxon>
        <taxon>Agaricomycotina</taxon>
        <taxon>Agaricomycetes</taxon>
        <taxon>Agaricomycetidae</taxon>
        <taxon>Agaricales</taxon>
        <taxon>Marasmiineae</taxon>
        <taxon>Omphalotaceae</taxon>
        <taxon>Gymnopus</taxon>
    </lineage>
</organism>
<sequence>MPSTFSSPSAAALRDRDPVFSSPTASDASSEAPSSLISFYSPVNIPVADDSNNSMARMVGSRYEDRRQLWSPKELFYFEYYDKVHQFLSPSTSPPFPETGSSLASRNIIRDHRNTNLVSRFHFNSVNISSISSFPYNLFWLEGHCGETLDNDRYDQAILRPFKVYSPGGFLYVDSYLDVIHTPCFEYQCNLGAGPHTHFSILGAHHDRREEYINRLPHNSPFCQDLAMRFVYEETADCLLGGEPVCLPITLYAYWRDSDLSFTEVYAAVRGFGFLFRYLIGPRLKTGVLRCAFQNMVNCFKVGFSDDEVGPDGKSLVATDFLVDCHSKQKFMHTLSRNIILGVTKSDCHLVF</sequence>
<name>A0A6A4GX24_9AGAR</name>
<feature type="compositionally biased region" description="Polar residues" evidence="1">
    <location>
        <begin position="21"/>
        <end position="32"/>
    </location>
</feature>
<feature type="region of interest" description="Disordered" evidence="1">
    <location>
        <begin position="1"/>
        <end position="32"/>
    </location>
</feature>
<dbReference type="EMBL" id="ML769658">
    <property type="protein sequence ID" value="KAE9390419.1"/>
    <property type="molecule type" value="Genomic_DNA"/>
</dbReference>
<gene>
    <name evidence="2" type="ORF">BT96DRAFT_1002285</name>
</gene>
<proteinExistence type="predicted"/>
<dbReference type="OrthoDB" id="2998890at2759"/>
<reference evidence="2" key="1">
    <citation type="journal article" date="2019" name="Environ. Microbiol.">
        <title>Fungal ecological strategies reflected in gene transcription - a case study of two litter decomposers.</title>
        <authorList>
            <person name="Barbi F."/>
            <person name="Kohler A."/>
            <person name="Barry K."/>
            <person name="Baskaran P."/>
            <person name="Daum C."/>
            <person name="Fauchery L."/>
            <person name="Ihrmark K."/>
            <person name="Kuo A."/>
            <person name="LaButti K."/>
            <person name="Lipzen A."/>
            <person name="Morin E."/>
            <person name="Grigoriev I.V."/>
            <person name="Henrissat B."/>
            <person name="Lindahl B."/>
            <person name="Martin F."/>
        </authorList>
    </citation>
    <scope>NUCLEOTIDE SEQUENCE</scope>
    <source>
        <strain evidence="2">JB14</strain>
    </source>
</reference>
<dbReference type="Proteomes" id="UP000799118">
    <property type="component" value="Unassembled WGS sequence"/>
</dbReference>
<evidence type="ECO:0000313" key="2">
    <source>
        <dbReference type="EMBL" id="KAE9390419.1"/>
    </source>
</evidence>
<accession>A0A6A4GX24</accession>